<evidence type="ECO:0000256" key="2">
    <source>
        <dbReference type="ARBA" id="ARBA00023125"/>
    </source>
</evidence>
<evidence type="ECO:0000256" key="3">
    <source>
        <dbReference type="ARBA" id="ARBA00023163"/>
    </source>
</evidence>
<dbReference type="GO" id="GO:0003700">
    <property type="term" value="F:DNA-binding transcription factor activity"/>
    <property type="evidence" value="ECO:0007669"/>
    <property type="project" value="TreeGrafter"/>
</dbReference>
<dbReference type="EMBL" id="CP053452">
    <property type="protein sequence ID" value="QJX00871.1"/>
    <property type="molecule type" value="Genomic_DNA"/>
</dbReference>
<dbReference type="KEGG" id="ftj:FTUN_8509"/>
<reference evidence="7" key="1">
    <citation type="submission" date="2020-05" db="EMBL/GenBank/DDBJ databases">
        <title>Frigoriglobus tundricola gen. nov., sp. nov., a psychrotolerant cellulolytic planctomycete of the family Gemmataceae with two divergent copies of 16S rRNA gene.</title>
        <authorList>
            <person name="Kulichevskaya I.S."/>
            <person name="Ivanova A.A."/>
            <person name="Naumoff D.G."/>
            <person name="Beletsky A.V."/>
            <person name="Rijpstra W.I.C."/>
            <person name="Sinninghe Damste J.S."/>
            <person name="Mardanov A.V."/>
            <person name="Ravin N.V."/>
            <person name="Dedysh S.N."/>
        </authorList>
    </citation>
    <scope>NUCLEOTIDE SEQUENCE [LARGE SCALE GENOMIC DNA]</scope>
    <source>
        <strain evidence="7">PL17</strain>
    </source>
</reference>
<feature type="domain" description="Cyclic nucleotide-binding" evidence="4">
    <location>
        <begin position="10"/>
        <end position="93"/>
    </location>
</feature>
<dbReference type="Gene3D" id="1.10.10.10">
    <property type="entry name" value="Winged helix-like DNA-binding domain superfamily/Winged helix DNA-binding domain"/>
    <property type="match status" value="1"/>
</dbReference>
<dbReference type="InterPro" id="IPR018490">
    <property type="entry name" value="cNMP-bd_dom_sf"/>
</dbReference>
<protein>
    <recommendedName>
        <fullName evidence="8">Crp/Fnr family transcriptional regulator</fullName>
    </recommendedName>
</protein>
<dbReference type="PROSITE" id="PS50042">
    <property type="entry name" value="CNMP_BINDING_3"/>
    <property type="match status" value="1"/>
</dbReference>
<evidence type="ECO:0000256" key="1">
    <source>
        <dbReference type="ARBA" id="ARBA00023015"/>
    </source>
</evidence>
<proteinExistence type="predicted"/>
<evidence type="ECO:0000259" key="5">
    <source>
        <dbReference type="PROSITE" id="PS51063"/>
    </source>
</evidence>
<accession>A0A6M5Z632</accession>
<keyword evidence="7" id="KW-1185">Reference proteome</keyword>
<dbReference type="InterPro" id="IPR036388">
    <property type="entry name" value="WH-like_DNA-bd_sf"/>
</dbReference>
<dbReference type="InterPro" id="IPR036390">
    <property type="entry name" value="WH_DNA-bd_sf"/>
</dbReference>
<dbReference type="RefSeq" id="WP_171475529.1">
    <property type="nucleotide sequence ID" value="NZ_CP053452.2"/>
</dbReference>
<evidence type="ECO:0000313" key="6">
    <source>
        <dbReference type="EMBL" id="QJX00871.1"/>
    </source>
</evidence>
<keyword evidence="3" id="KW-0804">Transcription</keyword>
<dbReference type="GO" id="GO:0003677">
    <property type="term" value="F:DNA binding"/>
    <property type="evidence" value="ECO:0007669"/>
    <property type="project" value="UniProtKB-KW"/>
</dbReference>
<dbReference type="Proteomes" id="UP000503447">
    <property type="component" value="Chromosome"/>
</dbReference>
<name>A0A6M5Z632_9BACT</name>
<keyword evidence="1" id="KW-0805">Transcription regulation</keyword>
<dbReference type="InterPro" id="IPR050397">
    <property type="entry name" value="Env_Response_Regulators"/>
</dbReference>
<evidence type="ECO:0008006" key="8">
    <source>
        <dbReference type="Google" id="ProtNLM"/>
    </source>
</evidence>
<dbReference type="Gene3D" id="2.60.120.10">
    <property type="entry name" value="Jelly Rolls"/>
    <property type="match status" value="1"/>
</dbReference>
<dbReference type="InterPro" id="IPR014710">
    <property type="entry name" value="RmlC-like_jellyroll"/>
</dbReference>
<dbReference type="SUPFAM" id="SSF46785">
    <property type="entry name" value="Winged helix' DNA-binding domain"/>
    <property type="match status" value="1"/>
</dbReference>
<evidence type="ECO:0000313" key="7">
    <source>
        <dbReference type="Proteomes" id="UP000503447"/>
    </source>
</evidence>
<dbReference type="InterPro" id="IPR000595">
    <property type="entry name" value="cNMP-bd_dom"/>
</dbReference>
<evidence type="ECO:0000259" key="4">
    <source>
        <dbReference type="PROSITE" id="PS50042"/>
    </source>
</evidence>
<organism evidence="6 7">
    <name type="scientific">Frigoriglobus tundricola</name>
    <dbReference type="NCBI Taxonomy" id="2774151"/>
    <lineage>
        <taxon>Bacteria</taxon>
        <taxon>Pseudomonadati</taxon>
        <taxon>Planctomycetota</taxon>
        <taxon>Planctomycetia</taxon>
        <taxon>Gemmatales</taxon>
        <taxon>Gemmataceae</taxon>
        <taxon>Frigoriglobus</taxon>
    </lineage>
</organism>
<dbReference type="GO" id="GO:0005829">
    <property type="term" value="C:cytosol"/>
    <property type="evidence" value="ECO:0007669"/>
    <property type="project" value="TreeGrafter"/>
</dbReference>
<keyword evidence="2" id="KW-0238">DNA-binding</keyword>
<dbReference type="SUPFAM" id="SSF51206">
    <property type="entry name" value="cAMP-binding domain-like"/>
    <property type="match status" value="1"/>
</dbReference>
<dbReference type="InterPro" id="IPR012318">
    <property type="entry name" value="HTH_CRP"/>
</dbReference>
<dbReference type="Pfam" id="PF13545">
    <property type="entry name" value="HTH_Crp_2"/>
    <property type="match status" value="1"/>
</dbReference>
<sequence>MSTAPPENRLLAALPPADLARLLARMTDVTFGHKDLVYRTGGPIDFVYFPRGGIISAVVIMDDGASAEVAAIGLEGMVGVSAALGGTASAEQVFCQVFPAECRKMPVAEFVAEFARGGALHDIVSRYVRAALIVSARQTACNALHSVDERCARWLLQCHDASGTDKFPLTHEFLAVMLGVRRATVTVTAGQLQTAGLIAYKHGRVTVLDRARLEEATCECYAVIRSAFRVPAR</sequence>
<dbReference type="PROSITE" id="PS51063">
    <property type="entry name" value="HTH_CRP_2"/>
    <property type="match status" value="1"/>
</dbReference>
<dbReference type="SMART" id="SM00100">
    <property type="entry name" value="cNMP"/>
    <property type="match status" value="1"/>
</dbReference>
<dbReference type="PANTHER" id="PTHR24567:SF74">
    <property type="entry name" value="HTH-TYPE TRANSCRIPTIONAL REGULATOR ARCR"/>
    <property type="match status" value="1"/>
</dbReference>
<dbReference type="PANTHER" id="PTHR24567">
    <property type="entry name" value="CRP FAMILY TRANSCRIPTIONAL REGULATORY PROTEIN"/>
    <property type="match status" value="1"/>
</dbReference>
<feature type="domain" description="HTH crp-type" evidence="5">
    <location>
        <begin position="145"/>
        <end position="211"/>
    </location>
</feature>
<gene>
    <name evidence="6" type="ORF">FTUN_8509</name>
</gene>
<dbReference type="CDD" id="cd00038">
    <property type="entry name" value="CAP_ED"/>
    <property type="match status" value="1"/>
</dbReference>
<dbReference type="AlphaFoldDB" id="A0A6M5Z632"/>